<sequence length="294" mass="34925">MFYLSNKKFTVTKYRVWSDLFFHIKAGPFQQGIPQDIFLSILSDSDIINILDPLIGEPPDPLKRTKIHINEKYQCYFDHFQSKDNLKLIPIWWHRLFEWPVEQSDIIGIKNKRKIEDLEKEVLIFIKGNRYHKRIKLPFLTLHKIYSNQNNHKLLSIRILDSLDNSISLNQNEKLTISTQPIPECIAYHNMQNAEFADSFLITELFILIQDKHLTISYRKVINGYLATMLKKGLVEKEHNKYKNVEEHIFLFVTNSKKHNDETYKKNKILIIEEESKNVFEDLLVLRKLHCIEG</sequence>
<keyword evidence="2" id="KW-1185">Reference proteome</keyword>
<dbReference type="OrthoDB" id="2142187at2759"/>
<gene>
    <name evidence="1" type="ORF">F8M41_003109</name>
</gene>
<organism evidence="1 2">
    <name type="scientific">Gigaspora margarita</name>
    <dbReference type="NCBI Taxonomy" id="4874"/>
    <lineage>
        <taxon>Eukaryota</taxon>
        <taxon>Fungi</taxon>
        <taxon>Fungi incertae sedis</taxon>
        <taxon>Mucoromycota</taxon>
        <taxon>Glomeromycotina</taxon>
        <taxon>Glomeromycetes</taxon>
        <taxon>Diversisporales</taxon>
        <taxon>Gigasporaceae</taxon>
        <taxon>Gigaspora</taxon>
    </lineage>
</organism>
<dbReference type="Proteomes" id="UP000439903">
    <property type="component" value="Unassembled WGS sequence"/>
</dbReference>
<evidence type="ECO:0000313" key="2">
    <source>
        <dbReference type="Proteomes" id="UP000439903"/>
    </source>
</evidence>
<dbReference type="AlphaFoldDB" id="A0A8H3XDS8"/>
<proteinExistence type="predicted"/>
<accession>A0A8H3XDS8</accession>
<evidence type="ECO:0000313" key="1">
    <source>
        <dbReference type="EMBL" id="KAF0445558.1"/>
    </source>
</evidence>
<name>A0A8H3XDS8_GIGMA</name>
<protein>
    <submittedName>
        <fullName evidence="1">Uncharacterized protein</fullName>
    </submittedName>
</protein>
<dbReference type="EMBL" id="WTPW01001270">
    <property type="protein sequence ID" value="KAF0445558.1"/>
    <property type="molecule type" value="Genomic_DNA"/>
</dbReference>
<comment type="caution">
    <text evidence="1">The sequence shown here is derived from an EMBL/GenBank/DDBJ whole genome shotgun (WGS) entry which is preliminary data.</text>
</comment>
<reference evidence="1 2" key="1">
    <citation type="journal article" date="2019" name="Environ. Microbiol.">
        <title>At the nexus of three kingdoms: the genome of the mycorrhizal fungus Gigaspora margarita provides insights into plant, endobacterial and fungal interactions.</title>
        <authorList>
            <person name="Venice F."/>
            <person name="Ghignone S."/>
            <person name="Salvioli di Fossalunga A."/>
            <person name="Amselem J."/>
            <person name="Novero M."/>
            <person name="Xianan X."/>
            <person name="Sedzielewska Toro K."/>
            <person name="Morin E."/>
            <person name="Lipzen A."/>
            <person name="Grigoriev I.V."/>
            <person name="Henrissat B."/>
            <person name="Martin F.M."/>
            <person name="Bonfante P."/>
        </authorList>
    </citation>
    <scope>NUCLEOTIDE SEQUENCE [LARGE SCALE GENOMIC DNA]</scope>
    <source>
        <strain evidence="1 2">BEG34</strain>
    </source>
</reference>